<keyword evidence="3" id="KW-0813">Transport</keyword>
<proteinExistence type="inferred from homology"/>
<comment type="caution">
    <text evidence="9">The sequence shown here is derived from an EMBL/GenBank/DDBJ whole genome shotgun (WGS) entry which is preliminary data.</text>
</comment>
<feature type="transmembrane region" description="Helical" evidence="7">
    <location>
        <begin position="56"/>
        <end position="77"/>
    </location>
</feature>
<keyword evidence="6 7" id="KW-0472">Membrane</keyword>
<dbReference type="GO" id="GO:1902600">
    <property type="term" value="P:proton transmembrane transport"/>
    <property type="evidence" value="ECO:0007669"/>
    <property type="project" value="InterPro"/>
</dbReference>
<dbReference type="EMBL" id="BEHT01000030">
    <property type="protein sequence ID" value="GBC99546.1"/>
    <property type="molecule type" value="Genomic_DNA"/>
</dbReference>
<comment type="subcellular location">
    <subcellularLocation>
        <location evidence="1">Membrane</location>
        <topology evidence="1">Multi-pass membrane protein</topology>
    </subcellularLocation>
</comment>
<keyword evidence="4 7" id="KW-0812">Transmembrane</keyword>
<comment type="similarity">
    <text evidence="2">Belongs to the monovalent cation:proton antiporter 2 (CPA2) transporter (TC 2.A.37) family.</text>
</comment>
<dbReference type="PANTHER" id="PTHR42751:SF6">
    <property type="entry name" value="CONSERVED INTEGRAL MEMBRANE TRANSPORT PROTEIN-RELATED"/>
    <property type="match status" value="1"/>
</dbReference>
<feature type="transmembrane region" description="Helical" evidence="7">
    <location>
        <begin position="175"/>
        <end position="195"/>
    </location>
</feature>
<evidence type="ECO:0000256" key="2">
    <source>
        <dbReference type="ARBA" id="ARBA00005551"/>
    </source>
</evidence>
<dbReference type="InterPro" id="IPR038770">
    <property type="entry name" value="Na+/solute_symporter_sf"/>
</dbReference>
<protein>
    <submittedName>
        <fullName evidence="9">Ammonium/H(+) antiporter subunit AmhT</fullName>
    </submittedName>
</protein>
<dbReference type="GO" id="GO:0016020">
    <property type="term" value="C:membrane"/>
    <property type="evidence" value="ECO:0007669"/>
    <property type="project" value="UniProtKB-SubCell"/>
</dbReference>
<feature type="transmembrane region" description="Helical" evidence="7">
    <location>
        <begin position="148"/>
        <end position="169"/>
    </location>
</feature>
<evidence type="ECO:0000256" key="3">
    <source>
        <dbReference type="ARBA" id="ARBA00022448"/>
    </source>
</evidence>
<keyword evidence="5 7" id="KW-1133">Transmembrane helix</keyword>
<dbReference type="GO" id="GO:0015297">
    <property type="term" value="F:antiporter activity"/>
    <property type="evidence" value="ECO:0007669"/>
    <property type="project" value="InterPro"/>
</dbReference>
<dbReference type="Pfam" id="PF00999">
    <property type="entry name" value="Na_H_Exchanger"/>
    <property type="match status" value="1"/>
</dbReference>
<gene>
    <name evidence="9" type="primary">amhT</name>
    <name evidence="9" type="ORF">HRbin17_02072</name>
</gene>
<feature type="transmembrane region" description="Helical" evidence="7">
    <location>
        <begin position="114"/>
        <end position="136"/>
    </location>
</feature>
<dbReference type="InterPro" id="IPR006153">
    <property type="entry name" value="Cation/H_exchanger_TM"/>
</dbReference>
<evidence type="ECO:0000256" key="7">
    <source>
        <dbReference type="SAM" id="Phobius"/>
    </source>
</evidence>
<evidence type="ECO:0000313" key="10">
    <source>
        <dbReference type="Proteomes" id="UP000236173"/>
    </source>
</evidence>
<dbReference type="Proteomes" id="UP000236173">
    <property type="component" value="Unassembled WGS sequence"/>
</dbReference>
<organism evidence="9 10">
    <name type="scientific">Candidatus Fervidibacter japonicus</name>
    <dbReference type="NCBI Taxonomy" id="2035412"/>
    <lineage>
        <taxon>Bacteria</taxon>
        <taxon>Candidatus Fervidibacterota</taxon>
        <taxon>Candidatus Fervidibacter</taxon>
    </lineage>
</organism>
<name>A0A2H5XEE0_9BACT</name>
<evidence type="ECO:0000256" key="6">
    <source>
        <dbReference type="ARBA" id="ARBA00023136"/>
    </source>
</evidence>
<evidence type="ECO:0000256" key="4">
    <source>
        <dbReference type="ARBA" id="ARBA00022692"/>
    </source>
</evidence>
<evidence type="ECO:0000259" key="8">
    <source>
        <dbReference type="Pfam" id="PF00999"/>
    </source>
</evidence>
<reference evidence="10" key="1">
    <citation type="submission" date="2017-09" db="EMBL/GenBank/DDBJ databases">
        <title>Metaegenomics of thermophilic ammonia-oxidizing enrichment culture.</title>
        <authorList>
            <person name="Kato S."/>
            <person name="Suzuki K."/>
        </authorList>
    </citation>
    <scope>NUCLEOTIDE SEQUENCE [LARGE SCALE GENOMIC DNA]</scope>
</reference>
<feature type="domain" description="Cation/H+ exchanger transmembrane" evidence="8">
    <location>
        <begin position="21"/>
        <end position="360"/>
    </location>
</feature>
<evidence type="ECO:0000313" key="9">
    <source>
        <dbReference type="EMBL" id="GBC99546.1"/>
    </source>
</evidence>
<evidence type="ECO:0000256" key="5">
    <source>
        <dbReference type="ARBA" id="ARBA00022989"/>
    </source>
</evidence>
<dbReference type="Gene3D" id="1.20.1530.20">
    <property type="match status" value="1"/>
</dbReference>
<feature type="transmembrane region" description="Helical" evidence="7">
    <location>
        <begin position="12"/>
        <end position="36"/>
    </location>
</feature>
<accession>A0A2H5XEE0</accession>
<sequence length="373" mass="39606">MTAQTVLDGELAALAVALLGIVVGGVVARSLGVPLLLGYLLAGVGAQVVVRPTPSLHLLGTLGMVLLMFFLGMGFDWRLLLTGRRLGTIALNFLVNFGLPCVGLWALGCPLSGAFFVAMAVYPTSSAVTFTAFAQLRRLAYPETETCLWLSLGEDLTILILLGVAGAVVGSGTRWTTAALGFGFIVVMLIASVVLTRPLERLFARLPSELDNLVTLASVVALSTAAQAFGASEMLGAFLAGMLFSGTRDRSELEQRLLPLRELGTALFFFTFGLQMSLRLTPTTIGVSGALLVAGIAGKVIIGWIAGRVDALRTRAHRRLMMSLWARGELSALALLLSGETLPPFWRDAVSWFIVVSIVVGVVAIRYAERAAR</sequence>
<evidence type="ECO:0000256" key="1">
    <source>
        <dbReference type="ARBA" id="ARBA00004141"/>
    </source>
</evidence>
<dbReference type="AlphaFoldDB" id="A0A2H5XEE0"/>
<feature type="transmembrane region" description="Helical" evidence="7">
    <location>
        <begin position="89"/>
        <end position="108"/>
    </location>
</feature>
<feature type="transmembrane region" description="Helical" evidence="7">
    <location>
        <begin position="284"/>
        <end position="307"/>
    </location>
</feature>
<feature type="transmembrane region" description="Helical" evidence="7">
    <location>
        <begin position="349"/>
        <end position="368"/>
    </location>
</feature>
<dbReference type="PANTHER" id="PTHR42751">
    <property type="entry name" value="SODIUM/HYDROGEN EXCHANGER FAMILY/TRKA DOMAIN PROTEIN"/>
    <property type="match status" value="1"/>
</dbReference>